<evidence type="ECO:0000256" key="1">
    <source>
        <dbReference type="SAM" id="MobiDB-lite"/>
    </source>
</evidence>
<accession>A0A8H6NTH0</accession>
<comment type="caution">
    <text evidence="2">The sequence shown here is derived from an EMBL/GenBank/DDBJ whole genome shotgun (WGS) entry which is preliminary data.</text>
</comment>
<proteinExistence type="predicted"/>
<evidence type="ECO:0000313" key="3">
    <source>
        <dbReference type="Proteomes" id="UP000639643"/>
    </source>
</evidence>
<sequence length="94" mass="10322">MKVQSSPGDIRDTDGQDNGVRRGRPNFTKNNRHSESGLRSVDRNGLAAAAAAPYTPVGAEVHRKSMEELELELELRSKRRLELGSRSPLTHSGV</sequence>
<gene>
    <name evidence="2" type="ORF">CMUS01_03250</name>
</gene>
<dbReference type="Proteomes" id="UP000639643">
    <property type="component" value="Unassembled WGS sequence"/>
</dbReference>
<feature type="region of interest" description="Disordered" evidence="1">
    <location>
        <begin position="1"/>
        <end position="44"/>
    </location>
</feature>
<protein>
    <submittedName>
        <fullName evidence="2">Uncharacterized protein</fullName>
    </submittedName>
</protein>
<name>A0A8H6NTH0_9PEZI</name>
<organism evidence="2 3">
    <name type="scientific">Colletotrichum musicola</name>
    <dbReference type="NCBI Taxonomy" id="2175873"/>
    <lineage>
        <taxon>Eukaryota</taxon>
        <taxon>Fungi</taxon>
        <taxon>Dikarya</taxon>
        <taxon>Ascomycota</taxon>
        <taxon>Pezizomycotina</taxon>
        <taxon>Sordariomycetes</taxon>
        <taxon>Hypocreomycetidae</taxon>
        <taxon>Glomerellales</taxon>
        <taxon>Glomerellaceae</taxon>
        <taxon>Colletotrichum</taxon>
        <taxon>Colletotrichum orchidearum species complex</taxon>
    </lineage>
</organism>
<dbReference type="AlphaFoldDB" id="A0A8H6NTH0"/>
<dbReference type="EMBL" id="WIGM01000076">
    <property type="protein sequence ID" value="KAF6842305.1"/>
    <property type="molecule type" value="Genomic_DNA"/>
</dbReference>
<evidence type="ECO:0000313" key="2">
    <source>
        <dbReference type="EMBL" id="KAF6842305.1"/>
    </source>
</evidence>
<reference evidence="2" key="1">
    <citation type="journal article" date="2020" name="Phytopathology">
        <title>Genome Sequence Resources of Colletotrichum truncatum, C. plurivorum, C. musicola, and C. sojae: Four Species Pathogenic to Soybean (Glycine max).</title>
        <authorList>
            <person name="Rogerio F."/>
            <person name="Boufleur T.R."/>
            <person name="Ciampi-Guillardi M."/>
            <person name="Sukno S.A."/>
            <person name="Thon M.R."/>
            <person name="Massola Junior N.S."/>
            <person name="Baroncelli R."/>
        </authorList>
    </citation>
    <scope>NUCLEOTIDE SEQUENCE</scope>
    <source>
        <strain evidence="2">LFN0074</strain>
    </source>
</reference>
<feature type="compositionally biased region" description="Basic and acidic residues" evidence="1">
    <location>
        <begin position="32"/>
        <end position="42"/>
    </location>
</feature>
<keyword evidence="3" id="KW-1185">Reference proteome</keyword>